<protein>
    <submittedName>
        <fullName evidence="2">Winged helix-turn-helix transcriptional regulator</fullName>
    </submittedName>
</protein>
<evidence type="ECO:0000259" key="1">
    <source>
        <dbReference type="PROSITE" id="PS50995"/>
    </source>
</evidence>
<organism evidence="2 3">
    <name type="scientific">Pigmentiphaga aceris</name>
    <dbReference type="NCBI Taxonomy" id="1940612"/>
    <lineage>
        <taxon>Bacteria</taxon>
        <taxon>Pseudomonadati</taxon>
        <taxon>Pseudomonadota</taxon>
        <taxon>Betaproteobacteria</taxon>
        <taxon>Burkholderiales</taxon>
        <taxon>Alcaligenaceae</taxon>
        <taxon>Pigmentiphaga</taxon>
    </lineage>
</organism>
<dbReference type="InterPro" id="IPR036390">
    <property type="entry name" value="WH_DNA-bd_sf"/>
</dbReference>
<dbReference type="PANTHER" id="PTHR33164">
    <property type="entry name" value="TRANSCRIPTIONAL REGULATOR, MARR FAMILY"/>
    <property type="match status" value="1"/>
</dbReference>
<dbReference type="RefSeq" id="WP_148816898.1">
    <property type="nucleotide sequence ID" value="NZ_CP043046.1"/>
</dbReference>
<evidence type="ECO:0000313" key="3">
    <source>
        <dbReference type="Proteomes" id="UP000325161"/>
    </source>
</evidence>
<name>A0A5C0B4R2_9BURK</name>
<reference evidence="2 3" key="1">
    <citation type="submission" date="2019-08" db="EMBL/GenBank/DDBJ databases">
        <title>Amphibian skin-associated Pigmentiphaga: genome sequence and occurrence across geography and hosts.</title>
        <authorList>
            <person name="Bletz M.C."/>
            <person name="Bunk B."/>
            <person name="Sproeer C."/>
            <person name="Biwer P."/>
            <person name="Reiter S."/>
            <person name="Rabemananjara F.C.E."/>
            <person name="Schulz S."/>
            <person name="Overmann J."/>
            <person name="Vences M."/>
        </authorList>
    </citation>
    <scope>NUCLEOTIDE SEQUENCE [LARGE SCALE GENOMIC DNA]</scope>
    <source>
        <strain evidence="2 3">Mada1488</strain>
    </source>
</reference>
<dbReference type="PANTHER" id="PTHR33164:SF43">
    <property type="entry name" value="HTH-TYPE TRANSCRIPTIONAL REPRESSOR YETL"/>
    <property type="match status" value="1"/>
</dbReference>
<dbReference type="Pfam" id="PF12802">
    <property type="entry name" value="MarR_2"/>
    <property type="match status" value="1"/>
</dbReference>
<dbReference type="InterPro" id="IPR000835">
    <property type="entry name" value="HTH_MarR-typ"/>
</dbReference>
<dbReference type="PRINTS" id="PR00598">
    <property type="entry name" value="HTHMARR"/>
</dbReference>
<dbReference type="InterPro" id="IPR036388">
    <property type="entry name" value="WH-like_DNA-bd_sf"/>
</dbReference>
<dbReference type="InterPro" id="IPR039422">
    <property type="entry name" value="MarR/SlyA-like"/>
</dbReference>
<dbReference type="GO" id="GO:0006950">
    <property type="term" value="P:response to stress"/>
    <property type="evidence" value="ECO:0007669"/>
    <property type="project" value="TreeGrafter"/>
</dbReference>
<dbReference type="GO" id="GO:0003700">
    <property type="term" value="F:DNA-binding transcription factor activity"/>
    <property type="evidence" value="ECO:0007669"/>
    <property type="project" value="InterPro"/>
</dbReference>
<accession>A0A5C0B4R2</accession>
<dbReference type="KEGG" id="pacr:FXN63_19915"/>
<gene>
    <name evidence="2" type="ORF">FXN63_19915</name>
</gene>
<evidence type="ECO:0000313" key="2">
    <source>
        <dbReference type="EMBL" id="QEI07851.1"/>
    </source>
</evidence>
<dbReference type="Gene3D" id="1.10.10.10">
    <property type="entry name" value="Winged helix-like DNA-binding domain superfamily/Winged helix DNA-binding domain"/>
    <property type="match status" value="1"/>
</dbReference>
<proteinExistence type="predicted"/>
<dbReference type="AlphaFoldDB" id="A0A5C0B4R2"/>
<dbReference type="SUPFAM" id="SSF46785">
    <property type="entry name" value="Winged helix' DNA-binding domain"/>
    <property type="match status" value="1"/>
</dbReference>
<sequence length="146" mass="16596">MTSDALHERALTVRRFNRFYTRQIGVLHEHLLHSSFSLTELRILFELAQQESLTATDLCRELGLDPGYLSRVIAGFEKQGLIEKTRSPHDGRAMQLSLTTLGRDTYTPLSQASQQEVVEMLAKLSSDEQRQLIDAMHSIESLLSRP</sequence>
<dbReference type="OrthoDB" id="273614at2"/>
<dbReference type="Proteomes" id="UP000325161">
    <property type="component" value="Chromosome"/>
</dbReference>
<dbReference type="PROSITE" id="PS50995">
    <property type="entry name" value="HTH_MARR_2"/>
    <property type="match status" value="1"/>
</dbReference>
<dbReference type="SMART" id="SM00347">
    <property type="entry name" value="HTH_MARR"/>
    <property type="match status" value="1"/>
</dbReference>
<feature type="domain" description="HTH marR-type" evidence="1">
    <location>
        <begin position="1"/>
        <end position="141"/>
    </location>
</feature>
<keyword evidence="3" id="KW-1185">Reference proteome</keyword>
<dbReference type="EMBL" id="CP043046">
    <property type="protein sequence ID" value="QEI07851.1"/>
    <property type="molecule type" value="Genomic_DNA"/>
</dbReference>